<reference evidence="5 6" key="2">
    <citation type="submission" date="2018-06" db="EMBL/GenBank/DDBJ databases">
        <title>Metagenomic assembly of (sub)arctic Cyanobacteria and their associated microbiome from non-axenic cultures.</title>
        <authorList>
            <person name="Baurain D."/>
        </authorList>
    </citation>
    <scope>NUCLEOTIDE SEQUENCE [LARGE SCALE GENOMIC DNA]</scope>
    <source>
        <strain evidence="5">ULC066bin1</strain>
    </source>
</reference>
<keyword evidence="2 3" id="KW-0802">TPR repeat</keyword>
<dbReference type="Proteomes" id="UP000249467">
    <property type="component" value="Unassembled WGS sequence"/>
</dbReference>
<dbReference type="PANTHER" id="PTHR45641">
    <property type="entry name" value="TETRATRICOPEPTIDE REPEAT PROTEIN (AFU_ORTHOLOGUE AFUA_6G03870)"/>
    <property type="match status" value="1"/>
</dbReference>
<name>A0A2W4VT32_9CYAN</name>
<comment type="caution">
    <text evidence="5">The sequence shown here is derived from an EMBL/GenBank/DDBJ whole genome shotgun (WGS) entry which is preliminary data.</text>
</comment>
<evidence type="ECO:0000313" key="5">
    <source>
        <dbReference type="EMBL" id="PZO35612.1"/>
    </source>
</evidence>
<feature type="repeat" description="TPR" evidence="3">
    <location>
        <begin position="159"/>
        <end position="192"/>
    </location>
</feature>
<feature type="repeat" description="TPR" evidence="3">
    <location>
        <begin position="359"/>
        <end position="392"/>
    </location>
</feature>
<sequence>MRNGFGLVLLITLLSCLPVQVMFCEVGWAQVVSDRQSEADRLEQLAIQQYRKGQLKESLAIFQKVLVIRKEIKSLAKEGTTLNNIGAVYDNLGQPSKALEFYQQSLAIGKLTNDRQGEGTILNNIGGVYNSLGQYAKSLDYYQQALVIIKEFSDRQAEGVILGNIGLIYRKMGQYAKAIEYYQQSLAIAKASGNRNGENTTLNNIGRVYDNLGQYSKALEYYQQSLTGRRNIGDRFGEGVTLNNIGVIYDNLGQYSKALEYYRQALLIRKEIGDRDGEGATLNNIGLVYDNLGQYPKALEYYQQVLMIVKEIGNRNYEGLSLNNIGRVYNNLGQYPKALEYYQQSLAIIQEVGDRQGEGATLSNIGTIYQGLGRYTTALEYFQKALLIRKEVGDRSGEGITLNNIGYALSSQSQTELAILFFKESVKVRESIRKDLKKLTQEEQQSFTRTVANTYRTLADRLLKQGRVTEALQVLDLLKIQELEDYLKNIKGNDITAQGVRLLEPEKAISSQLSTLSLDKIPELNLQLASQLKQLPKSEINKVPAYLQNIPQRAVLIYPLILDDRLELIVFSSGTLPNNYTIPIKKEELETLVLELRLGLRDYTSDDVKESSKKLYDLLIKPIEAELKQANADTILYAPDGLLRYIPLAALYDGKQYLVEKYRINNLIAYSLFDSDYKSFTNPRIFAGAFGGKKGEKRFGQNGLPASIPEVEHITATFPNTNKYIERDFTAKTAKEKVSGNSIVHFATHAEFRAGSPLDSYVLFGDGSKITLAEINDLPLKDTALVVLSACQTGLGSTLGTGAEILGFGYQVQRAGAKASIASLWSVSDGGTQILMQDFYQNLQKGNIATSTALRDAQLSMIRKSIKEGEVNFNHPFFWSAFVIIGNGL</sequence>
<dbReference type="SUPFAM" id="SSF48452">
    <property type="entry name" value="TPR-like"/>
    <property type="match status" value="3"/>
</dbReference>
<dbReference type="SMART" id="SM00028">
    <property type="entry name" value="TPR"/>
    <property type="match status" value="10"/>
</dbReference>
<feature type="repeat" description="TPR" evidence="3">
    <location>
        <begin position="319"/>
        <end position="352"/>
    </location>
</feature>
<dbReference type="PROSITE" id="PS50293">
    <property type="entry name" value="TPR_REGION"/>
    <property type="match status" value="1"/>
</dbReference>
<dbReference type="InterPro" id="IPR019734">
    <property type="entry name" value="TPR_rpt"/>
</dbReference>
<gene>
    <name evidence="5" type="ORF">DCF19_23470</name>
</gene>
<evidence type="ECO:0000313" key="6">
    <source>
        <dbReference type="Proteomes" id="UP000249467"/>
    </source>
</evidence>
<protein>
    <recommendedName>
        <fullName evidence="4">CHAT domain-containing protein</fullName>
    </recommendedName>
</protein>
<feature type="repeat" description="TPR" evidence="3">
    <location>
        <begin position="239"/>
        <end position="272"/>
    </location>
</feature>
<dbReference type="InterPro" id="IPR011990">
    <property type="entry name" value="TPR-like_helical_dom_sf"/>
</dbReference>
<dbReference type="Pfam" id="PF13424">
    <property type="entry name" value="TPR_12"/>
    <property type="match status" value="4"/>
</dbReference>
<dbReference type="PROSITE" id="PS51257">
    <property type="entry name" value="PROKAR_LIPOPROTEIN"/>
    <property type="match status" value="1"/>
</dbReference>
<reference evidence="5 6" key="1">
    <citation type="submission" date="2018-04" db="EMBL/GenBank/DDBJ databases">
        <authorList>
            <person name="Go L.Y."/>
            <person name="Mitchell J.A."/>
        </authorList>
    </citation>
    <scope>NUCLEOTIDE SEQUENCE [LARGE SCALE GENOMIC DNA]</scope>
    <source>
        <strain evidence="5">ULC066bin1</strain>
    </source>
</reference>
<evidence type="ECO:0000259" key="4">
    <source>
        <dbReference type="Pfam" id="PF12770"/>
    </source>
</evidence>
<organism evidence="5 6">
    <name type="scientific">Pseudanabaena frigida</name>
    <dbReference type="NCBI Taxonomy" id="945775"/>
    <lineage>
        <taxon>Bacteria</taxon>
        <taxon>Bacillati</taxon>
        <taxon>Cyanobacteriota</taxon>
        <taxon>Cyanophyceae</taxon>
        <taxon>Pseudanabaenales</taxon>
        <taxon>Pseudanabaenaceae</taxon>
        <taxon>Pseudanabaena</taxon>
    </lineage>
</organism>
<feature type="repeat" description="TPR" evidence="3">
    <location>
        <begin position="279"/>
        <end position="312"/>
    </location>
</feature>
<proteinExistence type="predicted"/>
<dbReference type="PANTHER" id="PTHR45641:SF19">
    <property type="entry name" value="NEPHROCYSTIN-3"/>
    <property type="match status" value="1"/>
</dbReference>
<evidence type="ECO:0000256" key="1">
    <source>
        <dbReference type="ARBA" id="ARBA00022737"/>
    </source>
</evidence>
<evidence type="ECO:0000256" key="3">
    <source>
        <dbReference type="PROSITE-ProRule" id="PRU00339"/>
    </source>
</evidence>
<dbReference type="AlphaFoldDB" id="A0A2W4VT32"/>
<dbReference type="Gene3D" id="1.25.40.10">
    <property type="entry name" value="Tetratricopeptide repeat domain"/>
    <property type="match status" value="3"/>
</dbReference>
<dbReference type="Pfam" id="PF13374">
    <property type="entry name" value="TPR_10"/>
    <property type="match status" value="1"/>
</dbReference>
<feature type="domain" description="CHAT" evidence="4">
    <location>
        <begin position="610"/>
        <end position="887"/>
    </location>
</feature>
<keyword evidence="1" id="KW-0677">Repeat</keyword>
<dbReference type="InterPro" id="IPR024983">
    <property type="entry name" value="CHAT_dom"/>
</dbReference>
<evidence type="ECO:0000256" key="2">
    <source>
        <dbReference type="ARBA" id="ARBA00022803"/>
    </source>
</evidence>
<feature type="repeat" description="TPR" evidence="3">
    <location>
        <begin position="199"/>
        <end position="232"/>
    </location>
</feature>
<dbReference type="PROSITE" id="PS50005">
    <property type="entry name" value="TPR"/>
    <property type="match status" value="8"/>
</dbReference>
<feature type="repeat" description="TPR" evidence="3">
    <location>
        <begin position="119"/>
        <end position="152"/>
    </location>
</feature>
<dbReference type="EMBL" id="QBML01000054">
    <property type="protein sequence ID" value="PZO35612.1"/>
    <property type="molecule type" value="Genomic_DNA"/>
</dbReference>
<accession>A0A2W4VT32</accession>
<feature type="repeat" description="TPR" evidence="3">
    <location>
        <begin position="79"/>
        <end position="112"/>
    </location>
</feature>
<dbReference type="Pfam" id="PF12770">
    <property type="entry name" value="CHAT"/>
    <property type="match status" value="1"/>
</dbReference>